<evidence type="ECO:0000313" key="2">
    <source>
        <dbReference type="EMBL" id="URE09291.1"/>
    </source>
</evidence>
<feature type="compositionally biased region" description="Polar residues" evidence="1">
    <location>
        <begin position="1"/>
        <end position="10"/>
    </location>
</feature>
<organism evidence="2 3">
    <name type="scientific">Musa troglodytarum</name>
    <name type="common">fe'i banana</name>
    <dbReference type="NCBI Taxonomy" id="320322"/>
    <lineage>
        <taxon>Eukaryota</taxon>
        <taxon>Viridiplantae</taxon>
        <taxon>Streptophyta</taxon>
        <taxon>Embryophyta</taxon>
        <taxon>Tracheophyta</taxon>
        <taxon>Spermatophyta</taxon>
        <taxon>Magnoliopsida</taxon>
        <taxon>Liliopsida</taxon>
        <taxon>Zingiberales</taxon>
        <taxon>Musaceae</taxon>
        <taxon>Musa</taxon>
    </lineage>
</organism>
<evidence type="ECO:0000256" key="1">
    <source>
        <dbReference type="SAM" id="MobiDB-lite"/>
    </source>
</evidence>
<protein>
    <submittedName>
        <fullName evidence="2">Uncharacterized protein</fullName>
    </submittedName>
</protein>
<sequence length="89" mass="9501">MGVQSSSSDTGGRPSLKGVQSRPKMAEAKNMIGAAPQARFQESNMAETKEETEEERGCHAHLIFYRSPVVCCFGLVLICPNKSAGGVAE</sequence>
<keyword evidence="3" id="KW-1185">Reference proteome</keyword>
<accession>A0A9E7K9F8</accession>
<dbReference type="AlphaFoldDB" id="A0A9E7K9F8"/>
<reference evidence="2" key="1">
    <citation type="submission" date="2022-05" db="EMBL/GenBank/DDBJ databases">
        <title>The Musa troglodytarum L. genome provides insights into the mechanism of non-climacteric behaviour and enrichment of carotenoids.</title>
        <authorList>
            <person name="Wang J."/>
        </authorList>
    </citation>
    <scope>NUCLEOTIDE SEQUENCE</scope>
    <source>
        <tissue evidence="2">Leaf</tissue>
    </source>
</reference>
<proteinExistence type="predicted"/>
<name>A0A9E7K9F8_9LILI</name>
<gene>
    <name evidence="2" type="ORF">MUK42_37077</name>
</gene>
<dbReference type="EMBL" id="CP097508">
    <property type="protein sequence ID" value="URE09291.1"/>
    <property type="molecule type" value="Genomic_DNA"/>
</dbReference>
<feature type="region of interest" description="Disordered" evidence="1">
    <location>
        <begin position="1"/>
        <end position="28"/>
    </location>
</feature>
<evidence type="ECO:0000313" key="3">
    <source>
        <dbReference type="Proteomes" id="UP001055439"/>
    </source>
</evidence>
<feature type="region of interest" description="Disordered" evidence="1">
    <location>
        <begin position="33"/>
        <end position="52"/>
    </location>
</feature>
<dbReference type="Proteomes" id="UP001055439">
    <property type="component" value="Chromosome 6"/>
</dbReference>